<evidence type="ECO:0000313" key="1">
    <source>
        <dbReference type="EMBL" id="KAI8038280.1"/>
    </source>
</evidence>
<proteinExistence type="predicted"/>
<dbReference type="Proteomes" id="UP001059596">
    <property type="component" value="Unassembled WGS sequence"/>
</dbReference>
<gene>
    <name evidence="1" type="ORF">M5D96_008970</name>
</gene>
<evidence type="ECO:0000313" key="2">
    <source>
        <dbReference type="Proteomes" id="UP001059596"/>
    </source>
</evidence>
<keyword evidence="2" id="KW-1185">Reference proteome</keyword>
<organism evidence="1 2">
    <name type="scientific">Drosophila gunungcola</name>
    <name type="common">fruit fly</name>
    <dbReference type="NCBI Taxonomy" id="103775"/>
    <lineage>
        <taxon>Eukaryota</taxon>
        <taxon>Metazoa</taxon>
        <taxon>Ecdysozoa</taxon>
        <taxon>Arthropoda</taxon>
        <taxon>Hexapoda</taxon>
        <taxon>Insecta</taxon>
        <taxon>Pterygota</taxon>
        <taxon>Neoptera</taxon>
        <taxon>Endopterygota</taxon>
        <taxon>Diptera</taxon>
        <taxon>Brachycera</taxon>
        <taxon>Muscomorpha</taxon>
        <taxon>Ephydroidea</taxon>
        <taxon>Drosophilidae</taxon>
        <taxon>Drosophila</taxon>
        <taxon>Sophophora</taxon>
    </lineage>
</organism>
<comment type="caution">
    <text evidence="1">The sequence shown here is derived from an EMBL/GenBank/DDBJ whole genome shotgun (WGS) entry which is preliminary data.</text>
</comment>
<sequence length="74" mass="8648">MGFYNDSVNLHLYVRRCGQIHHRAFCGTVRENLPCQKFLILSSIPDGCSCRHGSMRYLADNFHINGEKFRIKFK</sequence>
<dbReference type="AlphaFoldDB" id="A0A9P9YKB4"/>
<protein>
    <submittedName>
        <fullName evidence="1">Uncharacterized protein</fullName>
    </submittedName>
</protein>
<reference evidence="1" key="1">
    <citation type="journal article" date="2023" name="Genome Biol. Evol.">
        <title>Long-read-based Genome Assembly of Drosophila gunungcola Reveals Fewer Chemosensory Genes in Flower-breeding Species.</title>
        <authorList>
            <person name="Negi A."/>
            <person name="Liao B.Y."/>
            <person name="Yeh S.D."/>
        </authorList>
    </citation>
    <scope>NUCLEOTIDE SEQUENCE</scope>
    <source>
        <strain evidence="1">Sukarami</strain>
    </source>
</reference>
<dbReference type="EMBL" id="JAMKOV010000008">
    <property type="protein sequence ID" value="KAI8038280.1"/>
    <property type="molecule type" value="Genomic_DNA"/>
</dbReference>
<name>A0A9P9YKB4_9MUSC</name>
<accession>A0A9P9YKB4</accession>